<dbReference type="Gene3D" id="3.40.50.1240">
    <property type="entry name" value="Phosphoglycerate mutase-like"/>
    <property type="match status" value="1"/>
</dbReference>
<dbReference type="eggNOG" id="KOG3720">
    <property type="taxonomic scope" value="Eukaryota"/>
</dbReference>
<dbReference type="InParanoid" id="E3LRW2"/>
<sequence>MLSHHECSNTDHSHNSHNRNRNKELVSFVTDTYTAVFFSPTWFRFLLSLHPNEAVRTYFCTIKDRHGNTKISLVSSKTKLHNMLYRLLFLYFSVVHAELEMVQVLVRHGDRAPSFTYPLDEPTFEVSKHFPRGYSQLTQRGFKQAKEVGTFLRSRYSGLVNQFNRKETLIRSSDKDRCIETAIGITQTLFPDDIVPVHTFSHYKHDLLLKPNSVHCRRVDELVKDDKKQLTTLVDSEHKDLFAFLSKKTGWNLDGSRISDVFNVLHRKYSNGVPQPDWVNLVLSNVTELKRQFRSIEFNSDEKSKMRTGYLLGQVTKDMNEQKESGRKLIVYATHDATVTSMMYSLGISDHQLVPYTAALIVELHSINQRKYVKILYRNSTLSNPREMRLPGCDILCPMEAYHRFVSDRIVANKEEHDVICQNHIFREAPQTKPFDISSLQQLLPEEDNLFSTLITVGSLSYFDLYSSLKMKH</sequence>
<dbReference type="InterPro" id="IPR033379">
    <property type="entry name" value="Acid_Pase_AS"/>
</dbReference>
<organism evidence="4">
    <name type="scientific">Caenorhabditis remanei</name>
    <name type="common">Caenorhabditis vulgaris</name>
    <dbReference type="NCBI Taxonomy" id="31234"/>
    <lineage>
        <taxon>Eukaryota</taxon>
        <taxon>Metazoa</taxon>
        <taxon>Ecdysozoa</taxon>
        <taxon>Nematoda</taxon>
        <taxon>Chromadorea</taxon>
        <taxon>Rhabditida</taxon>
        <taxon>Rhabditina</taxon>
        <taxon>Rhabditomorpha</taxon>
        <taxon>Rhabditoidea</taxon>
        <taxon>Rhabditidae</taxon>
        <taxon>Peloderinae</taxon>
        <taxon>Caenorhabditis</taxon>
    </lineage>
</organism>
<comment type="similarity">
    <text evidence="2">Belongs to the histidine acid phosphatase family.</text>
</comment>
<keyword evidence="4" id="KW-1185">Reference proteome</keyword>
<dbReference type="CDD" id="cd07061">
    <property type="entry name" value="HP_HAP_like"/>
    <property type="match status" value="1"/>
</dbReference>
<gene>
    <name evidence="3" type="ORF">CRE_25201</name>
</gene>
<dbReference type="Pfam" id="PF00328">
    <property type="entry name" value="His_Phos_2"/>
    <property type="match status" value="1"/>
</dbReference>
<dbReference type="KEGG" id="crq:GCK72_009621"/>
<dbReference type="InterPro" id="IPR000560">
    <property type="entry name" value="His_Pase_clade-2"/>
</dbReference>
<dbReference type="PROSITE" id="PS00778">
    <property type="entry name" value="HIS_ACID_PHOSPHAT_2"/>
    <property type="match status" value="1"/>
</dbReference>
<proteinExistence type="inferred from homology"/>
<protein>
    <submittedName>
        <fullName evidence="3">Uncharacterized protein</fullName>
    </submittedName>
</protein>
<dbReference type="OrthoDB" id="10257284at2759"/>
<dbReference type="InterPro" id="IPR050645">
    <property type="entry name" value="Histidine_acid_phosphatase"/>
</dbReference>
<accession>E3LRW2</accession>
<dbReference type="EMBL" id="DS268414">
    <property type="protein sequence ID" value="EFP09356.1"/>
    <property type="molecule type" value="Genomic_DNA"/>
</dbReference>
<comment type="catalytic activity">
    <reaction evidence="1">
        <text>a phosphate monoester + H2O = an alcohol + phosphate</text>
        <dbReference type="Rhea" id="RHEA:15017"/>
        <dbReference type="ChEBI" id="CHEBI:15377"/>
        <dbReference type="ChEBI" id="CHEBI:30879"/>
        <dbReference type="ChEBI" id="CHEBI:43474"/>
        <dbReference type="ChEBI" id="CHEBI:67140"/>
        <dbReference type="EC" id="3.1.3.2"/>
    </reaction>
</comment>
<dbReference type="PROSITE" id="PS00616">
    <property type="entry name" value="HIS_ACID_PHOSPHAT_1"/>
    <property type="match status" value="1"/>
</dbReference>
<evidence type="ECO:0000313" key="4">
    <source>
        <dbReference type="Proteomes" id="UP000008281"/>
    </source>
</evidence>
<dbReference type="SUPFAM" id="SSF53254">
    <property type="entry name" value="Phosphoglycerate mutase-like"/>
    <property type="match status" value="1"/>
</dbReference>
<dbReference type="AlphaFoldDB" id="E3LRW2"/>
<name>E3LRW2_CAERE</name>
<reference evidence="3" key="1">
    <citation type="submission" date="2007-07" db="EMBL/GenBank/DDBJ databases">
        <title>PCAP assembly of the Caenorhabditis remanei genome.</title>
        <authorList>
            <consortium name="The Caenorhabditis remanei Sequencing Consortium"/>
            <person name="Wilson R.K."/>
        </authorList>
    </citation>
    <scope>NUCLEOTIDE SEQUENCE [LARGE SCALE GENOMIC DNA]</scope>
    <source>
        <strain evidence="3">PB4641</strain>
    </source>
</reference>
<evidence type="ECO:0000313" key="3">
    <source>
        <dbReference type="EMBL" id="EFP09356.1"/>
    </source>
</evidence>
<dbReference type="OMA" id="YATHDAT"/>
<evidence type="ECO:0000256" key="1">
    <source>
        <dbReference type="ARBA" id="ARBA00000032"/>
    </source>
</evidence>
<dbReference type="GeneID" id="9818536"/>
<dbReference type="InterPro" id="IPR029033">
    <property type="entry name" value="His_PPase_superfam"/>
</dbReference>
<dbReference type="Proteomes" id="UP000008281">
    <property type="component" value="Unassembled WGS sequence"/>
</dbReference>
<dbReference type="PANTHER" id="PTHR11567">
    <property type="entry name" value="ACID PHOSPHATASE-RELATED"/>
    <property type="match status" value="1"/>
</dbReference>
<dbReference type="RefSeq" id="XP_003113102.2">
    <property type="nucleotide sequence ID" value="XM_003113054.2"/>
</dbReference>
<dbReference type="CTD" id="9818536"/>
<dbReference type="STRING" id="31234.E3LRW2"/>
<evidence type="ECO:0000256" key="2">
    <source>
        <dbReference type="ARBA" id="ARBA00005375"/>
    </source>
</evidence>
<dbReference type="HOGENOM" id="CLU_030431_1_1_1"/>
<dbReference type="GO" id="GO:0003993">
    <property type="term" value="F:acid phosphatase activity"/>
    <property type="evidence" value="ECO:0007669"/>
    <property type="project" value="UniProtKB-EC"/>
</dbReference>
<dbReference type="PANTHER" id="PTHR11567:SF138">
    <property type="entry name" value="INTESTINAL ACID PHOSPHATASE"/>
    <property type="match status" value="1"/>
</dbReference>